<name>A0A4R4E1M5_9BACL</name>
<dbReference type="InterPro" id="IPR025948">
    <property type="entry name" value="HTH-like_dom"/>
</dbReference>
<sequence>MEGLRQIHSITSLLSIAGIARASYYKWRATQPQSKARHDLDHELKEHMMAIHLAHPYFGYIRMVDALAEAGHLVNHKKVWRLMKDLKIQSVIRRKRRTSNYTPSVVYPNRLKRKFHATDPSKKWLRILLTFQMVRSSIICLLFKIYLTMKLSLGNYLKETTWNLCLILLNGGQEKET</sequence>
<dbReference type="AlphaFoldDB" id="A0A4R4E1M5"/>
<dbReference type="InterPro" id="IPR050900">
    <property type="entry name" value="Transposase_IS3/IS150/IS904"/>
</dbReference>
<dbReference type="Pfam" id="PF13276">
    <property type="entry name" value="HTH_21"/>
    <property type="match status" value="1"/>
</dbReference>
<dbReference type="Proteomes" id="UP000295418">
    <property type="component" value="Unassembled WGS sequence"/>
</dbReference>
<accession>A0A4R4E1M5</accession>
<protein>
    <recommendedName>
        <fullName evidence="1">HTH-like domain-containing protein</fullName>
    </recommendedName>
</protein>
<comment type="caution">
    <text evidence="2">The sequence shown here is derived from an EMBL/GenBank/DDBJ whole genome shotgun (WGS) entry which is preliminary data.</text>
</comment>
<keyword evidence="3" id="KW-1185">Reference proteome</keyword>
<evidence type="ECO:0000259" key="1">
    <source>
        <dbReference type="Pfam" id="PF13276"/>
    </source>
</evidence>
<dbReference type="EMBL" id="SKFG01000048">
    <property type="protein sequence ID" value="TCZ69671.1"/>
    <property type="molecule type" value="Genomic_DNA"/>
</dbReference>
<evidence type="ECO:0000313" key="2">
    <source>
        <dbReference type="EMBL" id="TCZ69671.1"/>
    </source>
</evidence>
<dbReference type="OrthoDB" id="9781005at2"/>
<proteinExistence type="predicted"/>
<gene>
    <name evidence="2" type="ORF">E0485_23615</name>
</gene>
<organism evidence="2 3">
    <name type="scientific">Paenibacillus albiflavus</name>
    <dbReference type="NCBI Taxonomy" id="2545760"/>
    <lineage>
        <taxon>Bacteria</taxon>
        <taxon>Bacillati</taxon>
        <taxon>Bacillota</taxon>
        <taxon>Bacilli</taxon>
        <taxon>Bacillales</taxon>
        <taxon>Paenibacillaceae</taxon>
        <taxon>Paenibacillus</taxon>
    </lineage>
</organism>
<feature type="domain" description="HTH-like" evidence="1">
    <location>
        <begin position="41"/>
        <end position="96"/>
    </location>
</feature>
<dbReference type="PANTHER" id="PTHR46889">
    <property type="entry name" value="TRANSPOSASE INSF FOR INSERTION SEQUENCE IS3B-RELATED"/>
    <property type="match status" value="1"/>
</dbReference>
<reference evidence="2 3" key="1">
    <citation type="submission" date="2019-03" db="EMBL/GenBank/DDBJ databases">
        <authorList>
            <person name="Kim M.K.M."/>
        </authorList>
    </citation>
    <scope>NUCLEOTIDE SEQUENCE [LARGE SCALE GENOMIC DNA]</scope>
    <source>
        <strain evidence="2 3">18JY21-1</strain>
    </source>
</reference>
<evidence type="ECO:0000313" key="3">
    <source>
        <dbReference type="Proteomes" id="UP000295418"/>
    </source>
</evidence>